<dbReference type="AlphaFoldDB" id="A0A0C2WTA0"/>
<keyword evidence="2" id="KW-1185">Reference proteome</keyword>
<protein>
    <submittedName>
        <fullName evidence="1">Uncharacterized protein</fullName>
    </submittedName>
</protein>
<gene>
    <name evidence="1" type="ORF">M378DRAFT_169213</name>
</gene>
<sequence length="87" mass="10415">MQPRYQKDPYIIQDPEKVWEEVNDVSTQYLFPSIPRKTLIWHPCYYIHPTIRYQCARILVPLNYSARIGPSNHAFHDVSLNVYAMNY</sequence>
<organism evidence="1 2">
    <name type="scientific">Amanita muscaria (strain Koide BX008)</name>
    <dbReference type="NCBI Taxonomy" id="946122"/>
    <lineage>
        <taxon>Eukaryota</taxon>
        <taxon>Fungi</taxon>
        <taxon>Dikarya</taxon>
        <taxon>Basidiomycota</taxon>
        <taxon>Agaricomycotina</taxon>
        <taxon>Agaricomycetes</taxon>
        <taxon>Agaricomycetidae</taxon>
        <taxon>Agaricales</taxon>
        <taxon>Pluteineae</taxon>
        <taxon>Amanitaceae</taxon>
        <taxon>Amanita</taxon>
    </lineage>
</organism>
<proteinExistence type="predicted"/>
<evidence type="ECO:0000313" key="2">
    <source>
        <dbReference type="Proteomes" id="UP000054549"/>
    </source>
</evidence>
<evidence type="ECO:0000313" key="1">
    <source>
        <dbReference type="EMBL" id="KIL59548.1"/>
    </source>
</evidence>
<dbReference type="EMBL" id="KN818314">
    <property type="protein sequence ID" value="KIL59548.1"/>
    <property type="molecule type" value="Genomic_DNA"/>
</dbReference>
<name>A0A0C2WTA0_AMAMK</name>
<dbReference type="HOGENOM" id="CLU_2482893_0_0_1"/>
<reference evidence="1 2" key="1">
    <citation type="submission" date="2014-04" db="EMBL/GenBank/DDBJ databases">
        <title>Evolutionary Origins and Diversification of the Mycorrhizal Mutualists.</title>
        <authorList>
            <consortium name="DOE Joint Genome Institute"/>
            <consortium name="Mycorrhizal Genomics Consortium"/>
            <person name="Kohler A."/>
            <person name="Kuo A."/>
            <person name="Nagy L.G."/>
            <person name="Floudas D."/>
            <person name="Copeland A."/>
            <person name="Barry K.W."/>
            <person name="Cichocki N."/>
            <person name="Veneault-Fourrey C."/>
            <person name="LaButti K."/>
            <person name="Lindquist E.A."/>
            <person name="Lipzen A."/>
            <person name="Lundell T."/>
            <person name="Morin E."/>
            <person name="Murat C."/>
            <person name="Riley R."/>
            <person name="Ohm R."/>
            <person name="Sun H."/>
            <person name="Tunlid A."/>
            <person name="Henrissat B."/>
            <person name="Grigoriev I.V."/>
            <person name="Hibbett D.S."/>
            <person name="Martin F."/>
        </authorList>
    </citation>
    <scope>NUCLEOTIDE SEQUENCE [LARGE SCALE GENOMIC DNA]</scope>
    <source>
        <strain evidence="1 2">Koide BX008</strain>
    </source>
</reference>
<dbReference type="Proteomes" id="UP000054549">
    <property type="component" value="Unassembled WGS sequence"/>
</dbReference>
<dbReference type="InParanoid" id="A0A0C2WTA0"/>
<accession>A0A0C2WTA0</accession>